<dbReference type="Pfam" id="PF00534">
    <property type="entry name" value="Glycos_transf_1"/>
    <property type="match status" value="1"/>
</dbReference>
<sequence length="355" mass="40375">MRKLVFLINSLHNTGGTERMTTLLANYWANKEGMSVCIVSIHKGENPFFELSNEVKIYYINKSRKSNIYIGYLPNLFKVRKIARNIQPDYWIDVCSAMSLISIPALIGMNIRILSWEHFNANVEWNPITSNLARRLAARYAEKIVVLTQDDKSIFKMRYHADNVVCIPNPITIRVDKPSPLDVRCVLAIGRFTYQKGFDMLIDAWALTKCRKEGWQLRIVGGGELESSLRKQALCLNLDSIVFEPFCQDVISLYRNASMYVMSSRFEGLPLVLIEALAMGLPIVSFDCETGPKDIVDNGVNGVLVPTGDVEMLAKEIDELSGNVARQHLYAKHALTKSEEFKVEKIIHLWEKLIK</sequence>
<dbReference type="EMBL" id="ACWG01000021">
    <property type="protein sequence ID" value="EFV29920.1"/>
    <property type="molecule type" value="Genomic_DNA"/>
</dbReference>
<dbReference type="InterPro" id="IPR001296">
    <property type="entry name" value="Glyco_trans_1"/>
</dbReference>
<accession>E5WYZ5</accession>
<reference evidence="3 4" key="1">
    <citation type="submission" date="2010-10" db="EMBL/GenBank/DDBJ databases">
        <title>The Genome Sequence of Bacteroides eggerthii strain 1_2_48FAA.</title>
        <authorList>
            <consortium name="The Broad Institute Genome Sequencing Platform"/>
            <person name="Ward D."/>
            <person name="Earl A."/>
            <person name="Feldgarden M."/>
            <person name="Young S.K."/>
            <person name="Gargeya S."/>
            <person name="Zeng Q."/>
            <person name="Alvarado L."/>
            <person name="Berlin A."/>
            <person name="Bochicchio J."/>
            <person name="Chapman S.B."/>
            <person name="Chen Z."/>
            <person name="Freedman E."/>
            <person name="Gellesch M."/>
            <person name="Goldberg J."/>
            <person name="Griggs A."/>
            <person name="Gujja S."/>
            <person name="Heilman E."/>
            <person name="Heiman D."/>
            <person name="Howarth C."/>
            <person name="Mehta T."/>
            <person name="Neiman D."/>
            <person name="Pearson M."/>
            <person name="Roberts A."/>
            <person name="Saif S."/>
            <person name="Shea T."/>
            <person name="Shenoy N."/>
            <person name="Sisk P."/>
            <person name="Stolte C."/>
            <person name="Sykes S."/>
            <person name="White J."/>
            <person name="Yandava C."/>
            <person name="Allen-Vercoe E."/>
            <person name="Ambrose C."/>
            <person name="Strauss J."/>
            <person name="Daigneault M."/>
            <person name="Haas B."/>
            <person name="Nusbaum C."/>
            <person name="Birren B."/>
        </authorList>
    </citation>
    <scope>NUCLEOTIDE SEQUENCE [LARGE SCALE GENOMIC DNA]</scope>
    <source>
        <strain evidence="3 4">1_2_48FAA</strain>
    </source>
</reference>
<comment type="caution">
    <text evidence="3">The sequence shown here is derived from an EMBL/GenBank/DDBJ whole genome shotgun (WGS) entry which is preliminary data.</text>
</comment>
<dbReference type="HOGENOM" id="CLU_009583_0_0_10"/>
<organism evidence="3 4">
    <name type="scientific">Bacteroides eggerthii 1_2_48FAA</name>
    <dbReference type="NCBI Taxonomy" id="665953"/>
    <lineage>
        <taxon>Bacteria</taxon>
        <taxon>Pseudomonadati</taxon>
        <taxon>Bacteroidota</taxon>
        <taxon>Bacteroidia</taxon>
        <taxon>Bacteroidales</taxon>
        <taxon>Bacteroidaceae</taxon>
        <taxon>Bacteroides</taxon>
    </lineage>
</organism>
<keyword evidence="3" id="KW-0808">Transferase</keyword>
<dbReference type="AlphaFoldDB" id="E5WYZ5"/>
<feature type="domain" description="Glycosyltransferase subfamily 4-like N-terminal" evidence="2">
    <location>
        <begin position="15"/>
        <end position="172"/>
    </location>
</feature>
<evidence type="ECO:0000313" key="3">
    <source>
        <dbReference type="EMBL" id="EFV29920.1"/>
    </source>
</evidence>
<evidence type="ECO:0000259" key="1">
    <source>
        <dbReference type="Pfam" id="PF00534"/>
    </source>
</evidence>
<dbReference type="SUPFAM" id="SSF53756">
    <property type="entry name" value="UDP-Glycosyltransferase/glycogen phosphorylase"/>
    <property type="match status" value="1"/>
</dbReference>
<dbReference type="Gene3D" id="3.40.50.2000">
    <property type="entry name" value="Glycogen Phosphorylase B"/>
    <property type="match status" value="2"/>
</dbReference>
<dbReference type="PANTHER" id="PTHR12526">
    <property type="entry name" value="GLYCOSYLTRANSFERASE"/>
    <property type="match status" value="1"/>
</dbReference>
<dbReference type="CDD" id="cd03820">
    <property type="entry name" value="GT4_AmsD-like"/>
    <property type="match status" value="1"/>
</dbReference>
<dbReference type="PANTHER" id="PTHR12526:SF630">
    <property type="entry name" value="GLYCOSYLTRANSFERASE"/>
    <property type="match status" value="1"/>
</dbReference>
<evidence type="ECO:0000313" key="4">
    <source>
        <dbReference type="Proteomes" id="UP000003246"/>
    </source>
</evidence>
<dbReference type="GO" id="GO:0016757">
    <property type="term" value="F:glycosyltransferase activity"/>
    <property type="evidence" value="ECO:0007669"/>
    <property type="project" value="UniProtKB-ARBA"/>
</dbReference>
<proteinExistence type="predicted"/>
<dbReference type="RefSeq" id="WP_004294062.1">
    <property type="nucleotide sequence ID" value="NZ_AKBX01000005.1"/>
</dbReference>
<gene>
    <name evidence="3" type="ORF">HMPREF1016_01900</name>
</gene>
<dbReference type="Pfam" id="PF13439">
    <property type="entry name" value="Glyco_transf_4"/>
    <property type="match status" value="1"/>
</dbReference>
<protein>
    <submittedName>
        <fullName evidence="3">Glycosyl transferase group 1</fullName>
    </submittedName>
</protein>
<evidence type="ECO:0000259" key="2">
    <source>
        <dbReference type="Pfam" id="PF13439"/>
    </source>
</evidence>
<name>E5WYZ5_9BACE</name>
<dbReference type="InterPro" id="IPR028098">
    <property type="entry name" value="Glyco_trans_4-like_N"/>
</dbReference>
<dbReference type="Proteomes" id="UP000003246">
    <property type="component" value="Unassembled WGS sequence"/>
</dbReference>
<feature type="domain" description="Glycosyl transferase family 1" evidence="1">
    <location>
        <begin position="173"/>
        <end position="322"/>
    </location>
</feature>